<evidence type="ECO:0000313" key="2">
    <source>
        <dbReference type="EMBL" id="KKY22668.1"/>
    </source>
</evidence>
<name>A0A0G2GGB3_PHACM</name>
<evidence type="ECO:0000256" key="1">
    <source>
        <dbReference type="SAM" id="MobiDB-lite"/>
    </source>
</evidence>
<dbReference type="EMBL" id="LCWF01000074">
    <property type="protein sequence ID" value="KKY22668.1"/>
    <property type="molecule type" value="Genomic_DNA"/>
</dbReference>
<keyword evidence="3" id="KW-1185">Reference proteome</keyword>
<reference evidence="2 3" key="1">
    <citation type="submission" date="2015-05" db="EMBL/GenBank/DDBJ databases">
        <title>Distinctive expansion of gene families associated with plant cell wall degradation and secondary metabolism in the genomes of grapevine trunk pathogens.</title>
        <authorList>
            <person name="Lawrence D.P."/>
            <person name="Travadon R."/>
            <person name="Rolshausen P.E."/>
            <person name="Baumgartner K."/>
        </authorList>
    </citation>
    <scope>NUCLEOTIDE SEQUENCE [LARGE SCALE GENOMIC DNA]</scope>
    <source>
        <strain evidence="2">UCRPC4</strain>
    </source>
</reference>
<feature type="region of interest" description="Disordered" evidence="1">
    <location>
        <begin position="1"/>
        <end position="23"/>
    </location>
</feature>
<dbReference type="OrthoDB" id="10057496at2759"/>
<dbReference type="AlphaFoldDB" id="A0A0G2GGB3"/>
<dbReference type="Proteomes" id="UP000053317">
    <property type="component" value="Unassembled WGS sequence"/>
</dbReference>
<protein>
    <submittedName>
        <fullName evidence="2">Uncharacterized protein</fullName>
    </submittedName>
</protein>
<gene>
    <name evidence="2" type="ORF">UCRPC4_g03170</name>
</gene>
<proteinExistence type="predicted"/>
<feature type="compositionally biased region" description="Low complexity" evidence="1">
    <location>
        <begin position="73"/>
        <end position="89"/>
    </location>
</feature>
<sequence length="223" mass="23975">MACRQIEDAPLPEPIGSPPPYSAGPPLNQFLGPCYGSAPCPLAAPVAQLAPVFWVAQASPAPPVTPQPNKDIQQAPPAAQQAAPVANNPDYPIGGRLNGNGIRFPDGAGYLFPELNCRVNLIEKDVRPWNRPGQSFKWHAFWVPIRCTINELIRQAGAKVGARAESFDTDFSICETKEMGDGAWLTGTQYKLGELKSAGTLESVGWDEGRDDSNPVWLAVLTS</sequence>
<accession>A0A0G2GGB3</accession>
<organism evidence="2 3">
    <name type="scientific">Phaeomoniella chlamydospora</name>
    <name type="common">Phaeoacremonium chlamydosporum</name>
    <dbReference type="NCBI Taxonomy" id="158046"/>
    <lineage>
        <taxon>Eukaryota</taxon>
        <taxon>Fungi</taxon>
        <taxon>Dikarya</taxon>
        <taxon>Ascomycota</taxon>
        <taxon>Pezizomycotina</taxon>
        <taxon>Eurotiomycetes</taxon>
        <taxon>Chaetothyriomycetidae</taxon>
        <taxon>Phaeomoniellales</taxon>
        <taxon>Phaeomoniellaceae</taxon>
        <taxon>Phaeomoniella</taxon>
    </lineage>
</organism>
<reference evidence="2 3" key="2">
    <citation type="submission" date="2015-05" db="EMBL/GenBank/DDBJ databases">
        <authorList>
            <person name="Morales-Cruz A."/>
            <person name="Amrine K.C."/>
            <person name="Cantu D."/>
        </authorList>
    </citation>
    <scope>NUCLEOTIDE SEQUENCE [LARGE SCALE GENOMIC DNA]</scope>
    <source>
        <strain evidence="2">UCRPC4</strain>
    </source>
</reference>
<evidence type="ECO:0000313" key="3">
    <source>
        <dbReference type="Proteomes" id="UP000053317"/>
    </source>
</evidence>
<feature type="compositionally biased region" description="Pro residues" evidence="1">
    <location>
        <begin position="11"/>
        <end position="23"/>
    </location>
</feature>
<comment type="caution">
    <text evidence="2">The sequence shown here is derived from an EMBL/GenBank/DDBJ whole genome shotgun (WGS) entry which is preliminary data.</text>
</comment>
<feature type="region of interest" description="Disordered" evidence="1">
    <location>
        <begin position="63"/>
        <end position="90"/>
    </location>
</feature>